<accession>A0A839TK63</accession>
<dbReference type="PROSITE" id="PS51257">
    <property type="entry name" value="PROKAR_LIPOPROTEIN"/>
    <property type="match status" value="1"/>
</dbReference>
<evidence type="ECO:0000313" key="4">
    <source>
        <dbReference type="Proteomes" id="UP000517523"/>
    </source>
</evidence>
<comment type="similarity">
    <text evidence="1">Belongs to the bacterial solute-binding protein 1 family.</text>
</comment>
<dbReference type="Proteomes" id="UP000517523">
    <property type="component" value="Unassembled WGS sequence"/>
</dbReference>
<dbReference type="AlphaFoldDB" id="A0A839TK63"/>
<dbReference type="PANTHER" id="PTHR43649">
    <property type="entry name" value="ARABINOSE-BINDING PROTEIN-RELATED"/>
    <property type="match status" value="1"/>
</dbReference>
<dbReference type="CDD" id="cd13580">
    <property type="entry name" value="PBP2_AlgQ_like_1"/>
    <property type="match status" value="1"/>
</dbReference>
<gene>
    <name evidence="3" type="ORF">FHS19_001686</name>
</gene>
<feature type="signal peptide" evidence="2">
    <location>
        <begin position="1"/>
        <end position="22"/>
    </location>
</feature>
<evidence type="ECO:0000256" key="1">
    <source>
        <dbReference type="ARBA" id="ARBA00008520"/>
    </source>
</evidence>
<dbReference type="Gene3D" id="3.40.190.10">
    <property type="entry name" value="Periplasmic binding protein-like II"/>
    <property type="match status" value="3"/>
</dbReference>
<organism evidence="3 4">
    <name type="scientific">Paenibacillus rhizosphaerae</name>
    <dbReference type="NCBI Taxonomy" id="297318"/>
    <lineage>
        <taxon>Bacteria</taxon>
        <taxon>Bacillati</taxon>
        <taxon>Bacillota</taxon>
        <taxon>Bacilli</taxon>
        <taxon>Bacillales</taxon>
        <taxon>Paenibacillaceae</taxon>
        <taxon>Paenibacillus</taxon>
    </lineage>
</organism>
<reference evidence="3 4" key="1">
    <citation type="submission" date="2020-08" db="EMBL/GenBank/DDBJ databases">
        <title>Genomic Encyclopedia of Type Strains, Phase III (KMG-III): the genomes of soil and plant-associated and newly described type strains.</title>
        <authorList>
            <person name="Whitman W."/>
        </authorList>
    </citation>
    <scope>NUCLEOTIDE SEQUENCE [LARGE SCALE GENOMIC DNA]</scope>
    <source>
        <strain evidence="3 4">CECT 5831</strain>
    </source>
</reference>
<sequence length="551" mass="61399">MKSKMKWVASAVNLVLCTSLLAACSSGSSGGSDSSSKLAETKLVNGKFDPPVKLTVWKNAYDSKPDARGKTIQNNPFIQFMVDKVGVESVYPEIITGDASTKLKLKLASGEKLPDIISLRDDKLTQELISSGQFMEVGPLFDKYAGDVWKKAMNEDTTVWDSFVIDGKRMALPQLDYKYNADPVLWIREDWRKKLKLPEPKTLADFEVLLDAFTNKDPDGNGKKDTYGYAAGLKDPLNTWMSDSGWIFGEFGTLPNQWNKAADGSLEYGSINPAMKQGLAKLKEWLDKGYIDQESGIMDGIKATDAVTAGKTGMFAGPQYSAGWPIGGLFTNVKGAEIKAYPIPVGPDGKRMFHASSFRNGVILINKDCKNPEAYFVYQNWLYDNYANAAVGSPYEYGFQENLDWATIKGKKYVFDDAKNLKPDLKLEKMNAIQYDVARIPSKMIEDYQLILQGKKSNIYGVRQESIATAPVLLSQKDSAVNSMFTGAPTQTMVDRQDFLDKMERETFSKILYGKLPLDAFDDFVKQWKSGGGDKITEEVNAWYKELHPNN</sequence>
<dbReference type="InterPro" id="IPR050490">
    <property type="entry name" value="Bact_solute-bd_prot1"/>
</dbReference>
<proteinExistence type="inferred from homology"/>
<comment type="caution">
    <text evidence="3">The sequence shown here is derived from an EMBL/GenBank/DDBJ whole genome shotgun (WGS) entry which is preliminary data.</text>
</comment>
<dbReference type="PANTHER" id="PTHR43649:SF31">
    <property type="entry name" value="SN-GLYCEROL-3-PHOSPHATE-BINDING PERIPLASMIC PROTEIN UGPB"/>
    <property type="match status" value="1"/>
</dbReference>
<dbReference type="SUPFAM" id="SSF53850">
    <property type="entry name" value="Periplasmic binding protein-like II"/>
    <property type="match status" value="1"/>
</dbReference>
<protein>
    <submittedName>
        <fullName evidence="3">Putative aldouronate transport system substrate-binding protein</fullName>
    </submittedName>
</protein>
<name>A0A839TK63_9BACL</name>
<dbReference type="RefSeq" id="WP_183581165.1">
    <property type="nucleotide sequence ID" value="NZ_JACHXJ010000001.1"/>
</dbReference>
<dbReference type="EMBL" id="JACHXJ010000001">
    <property type="protein sequence ID" value="MBB3127032.1"/>
    <property type="molecule type" value="Genomic_DNA"/>
</dbReference>
<evidence type="ECO:0000313" key="3">
    <source>
        <dbReference type="EMBL" id="MBB3127032.1"/>
    </source>
</evidence>
<evidence type="ECO:0000256" key="2">
    <source>
        <dbReference type="SAM" id="SignalP"/>
    </source>
</evidence>
<keyword evidence="2" id="KW-0732">Signal</keyword>
<feature type="chain" id="PRO_5038584656" evidence="2">
    <location>
        <begin position="23"/>
        <end position="551"/>
    </location>
</feature>